<feature type="signal peptide" evidence="2">
    <location>
        <begin position="1"/>
        <end position="26"/>
    </location>
</feature>
<dbReference type="EMBL" id="BAAAYN010000003">
    <property type="protein sequence ID" value="GAA3382665.1"/>
    <property type="molecule type" value="Genomic_DNA"/>
</dbReference>
<evidence type="ECO:0000259" key="3">
    <source>
        <dbReference type="Pfam" id="PF19843"/>
    </source>
</evidence>
<dbReference type="RefSeq" id="WP_345726332.1">
    <property type="nucleotide sequence ID" value="NZ_BAAAYN010000003.1"/>
</dbReference>
<accession>A0ABP6SS10</accession>
<protein>
    <recommendedName>
        <fullName evidence="3">DUF6318 domain-containing protein</fullName>
    </recommendedName>
</protein>
<dbReference type="PROSITE" id="PS51257">
    <property type="entry name" value="PROKAR_LIPOPROTEIN"/>
    <property type="match status" value="1"/>
</dbReference>
<dbReference type="Pfam" id="PF19843">
    <property type="entry name" value="DUF6318"/>
    <property type="match status" value="1"/>
</dbReference>
<evidence type="ECO:0000313" key="5">
    <source>
        <dbReference type="Proteomes" id="UP001501676"/>
    </source>
</evidence>
<dbReference type="Proteomes" id="UP001501676">
    <property type="component" value="Unassembled WGS sequence"/>
</dbReference>
<keyword evidence="5" id="KW-1185">Reference proteome</keyword>
<keyword evidence="2" id="KW-0732">Signal</keyword>
<name>A0ABP6SS10_9ACTN</name>
<sequence length="194" mass="20547">MTGEWYRMTRAAQMVALAALTVVTLAGCGGAEPESGSIADEVPTTSSAPPTPPALRPAAKRHDREGAAEFARYWFALLGYSFRTGDAAPLRQASDRDCAVCNQALTIIRDGYTGGASLEGGRYTVREARALETSGSVALTVVVTYDRTPRSRTTPLGGSTKELDGAGYADCDLRLRWTGSAWKVNGVDATEPVV</sequence>
<feature type="region of interest" description="Disordered" evidence="1">
    <location>
        <begin position="33"/>
        <end position="62"/>
    </location>
</feature>
<proteinExistence type="predicted"/>
<evidence type="ECO:0000256" key="2">
    <source>
        <dbReference type="SAM" id="SignalP"/>
    </source>
</evidence>
<feature type="domain" description="DUF6318" evidence="3">
    <location>
        <begin position="52"/>
        <end position="187"/>
    </location>
</feature>
<gene>
    <name evidence="4" type="ORF">GCM10020369_05450</name>
</gene>
<evidence type="ECO:0000313" key="4">
    <source>
        <dbReference type="EMBL" id="GAA3382665.1"/>
    </source>
</evidence>
<feature type="chain" id="PRO_5045042132" description="DUF6318 domain-containing protein" evidence="2">
    <location>
        <begin position="27"/>
        <end position="194"/>
    </location>
</feature>
<evidence type="ECO:0000256" key="1">
    <source>
        <dbReference type="SAM" id="MobiDB-lite"/>
    </source>
</evidence>
<organism evidence="4 5">
    <name type="scientific">Cryptosporangium minutisporangium</name>
    <dbReference type="NCBI Taxonomy" id="113569"/>
    <lineage>
        <taxon>Bacteria</taxon>
        <taxon>Bacillati</taxon>
        <taxon>Actinomycetota</taxon>
        <taxon>Actinomycetes</taxon>
        <taxon>Cryptosporangiales</taxon>
        <taxon>Cryptosporangiaceae</taxon>
        <taxon>Cryptosporangium</taxon>
    </lineage>
</organism>
<reference evidence="5" key="1">
    <citation type="journal article" date="2019" name="Int. J. Syst. Evol. Microbiol.">
        <title>The Global Catalogue of Microorganisms (GCM) 10K type strain sequencing project: providing services to taxonomists for standard genome sequencing and annotation.</title>
        <authorList>
            <consortium name="The Broad Institute Genomics Platform"/>
            <consortium name="The Broad Institute Genome Sequencing Center for Infectious Disease"/>
            <person name="Wu L."/>
            <person name="Ma J."/>
        </authorList>
    </citation>
    <scope>NUCLEOTIDE SEQUENCE [LARGE SCALE GENOMIC DNA]</scope>
    <source>
        <strain evidence="5">JCM 9458</strain>
    </source>
</reference>
<comment type="caution">
    <text evidence="4">The sequence shown here is derived from an EMBL/GenBank/DDBJ whole genome shotgun (WGS) entry which is preliminary data.</text>
</comment>
<dbReference type="InterPro" id="IPR046281">
    <property type="entry name" value="DUF6318"/>
</dbReference>